<name>A0A2Z4FKJ6_9DELT</name>
<evidence type="ECO:0000256" key="4">
    <source>
        <dbReference type="ARBA" id="ARBA00022694"/>
    </source>
</evidence>
<dbReference type="Gene3D" id="3.40.50.620">
    <property type="entry name" value="HUPs"/>
    <property type="match status" value="1"/>
</dbReference>
<comment type="domain">
    <text evidence="8">The N-terminal region contains the highly conserved SGGXDS motif, predicted to be a P-loop motif involved in ATP binding.</text>
</comment>
<dbReference type="GO" id="GO:0006400">
    <property type="term" value="P:tRNA modification"/>
    <property type="evidence" value="ECO:0007669"/>
    <property type="project" value="UniProtKB-UniRule"/>
</dbReference>
<protein>
    <recommendedName>
        <fullName evidence="8">tRNA(Ile)-lysidine synthase</fullName>
        <ecNumber evidence="8">6.3.4.19</ecNumber>
    </recommendedName>
    <alternativeName>
        <fullName evidence="8">tRNA(Ile)-2-lysyl-cytidine synthase</fullName>
    </alternativeName>
    <alternativeName>
        <fullName evidence="8">tRNA(Ile)-lysidine synthetase</fullName>
    </alternativeName>
</protein>
<accession>A0A2Z4FKJ6</accession>
<evidence type="ECO:0000256" key="5">
    <source>
        <dbReference type="ARBA" id="ARBA00022741"/>
    </source>
</evidence>
<evidence type="ECO:0000256" key="7">
    <source>
        <dbReference type="ARBA" id="ARBA00048539"/>
    </source>
</evidence>
<keyword evidence="2 8" id="KW-0963">Cytoplasm</keyword>
<comment type="similarity">
    <text evidence="8">Belongs to the tRNA(Ile)-lysidine synthase family.</text>
</comment>
<evidence type="ECO:0000256" key="3">
    <source>
        <dbReference type="ARBA" id="ARBA00022598"/>
    </source>
</evidence>
<dbReference type="InterPro" id="IPR014729">
    <property type="entry name" value="Rossmann-like_a/b/a_fold"/>
</dbReference>
<dbReference type="InterPro" id="IPR012094">
    <property type="entry name" value="tRNA_Ile_lys_synt"/>
</dbReference>
<keyword evidence="4 8" id="KW-0819">tRNA processing</keyword>
<dbReference type="AlphaFoldDB" id="A0A2Z4FKJ6"/>
<evidence type="ECO:0000256" key="8">
    <source>
        <dbReference type="HAMAP-Rule" id="MF_01161"/>
    </source>
</evidence>
<evidence type="ECO:0000256" key="9">
    <source>
        <dbReference type="SAM" id="MobiDB-lite"/>
    </source>
</evidence>
<dbReference type="Pfam" id="PF11734">
    <property type="entry name" value="TilS_C"/>
    <property type="match status" value="1"/>
</dbReference>
<evidence type="ECO:0000313" key="12">
    <source>
        <dbReference type="Proteomes" id="UP000249799"/>
    </source>
</evidence>
<feature type="region of interest" description="Disordered" evidence="9">
    <location>
        <begin position="1"/>
        <end position="58"/>
    </location>
</feature>
<dbReference type="GO" id="GO:0032267">
    <property type="term" value="F:tRNA(Ile)-lysidine synthase activity"/>
    <property type="evidence" value="ECO:0007669"/>
    <property type="project" value="UniProtKB-EC"/>
</dbReference>
<dbReference type="KEGG" id="bsed:DN745_09110"/>
<evidence type="ECO:0000256" key="6">
    <source>
        <dbReference type="ARBA" id="ARBA00022840"/>
    </source>
</evidence>
<keyword evidence="5 8" id="KW-0547">Nucleotide-binding</keyword>
<keyword evidence="3 8" id="KW-0436">Ligase</keyword>
<feature type="domain" description="Lysidine-tRNA(Ile) synthetase C-terminal" evidence="10">
    <location>
        <begin position="456"/>
        <end position="533"/>
    </location>
</feature>
<dbReference type="Proteomes" id="UP000249799">
    <property type="component" value="Chromosome"/>
</dbReference>
<dbReference type="OrthoDB" id="9807403at2"/>
<dbReference type="EMBL" id="CP030032">
    <property type="protein sequence ID" value="AWV89489.1"/>
    <property type="molecule type" value="Genomic_DNA"/>
</dbReference>
<evidence type="ECO:0000256" key="2">
    <source>
        <dbReference type="ARBA" id="ARBA00022490"/>
    </source>
</evidence>
<dbReference type="GO" id="GO:0005524">
    <property type="term" value="F:ATP binding"/>
    <property type="evidence" value="ECO:0007669"/>
    <property type="project" value="UniProtKB-UniRule"/>
</dbReference>
<feature type="binding site" evidence="8">
    <location>
        <begin position="86"/>
        <end position="91"/>
    </location>
    <ligand>
        <name>ATP</name>
        <dbReference type="ChEBI" id="CHEBI:30616"/>
    </ligand>
</feature>
<dbReference type="EC" id="6.3.4.19" evidence="8"/>
<dbReference type="SMART" id="SM00977">
    <property type="entry name" value="TilS_C"/>
    <property type="match status" value="1"/>
</dbReference>
<comment type="catalytic activity">
    <reaction evidence="7 8">
        <text>cytidine(34) in tRNA(Ile2) + L-lysine + ATP = lysidine(34) in tRNA(Ile2) + AMP + diphosphate + H(+)</text>
        <dbReference type="Rhea" id="RHEA:43744"/>
        <dbReference type="Rhea" id="RHEA-COMP:10625"/>
        <dbReference type="Rhea" id="RHEA-COMP:10670"/>
        <dbReference type="ChEBI" id="CHEBI:15378"/>
        <dbReference type="ChEBI" id="CHEBI:30616"/>
        <dbReference type="ChEBI" id="CHEBI:32551"/>
        <dbReference type="ChEBI" id="CHEBI:33019"/>
        <dbReference type="ChEBI" id="CHEBI:82748"/>
        <dbReference type="ChEBI" id="CHEBI:83665"/>
        <dbReference type="ChEBI" id="CHEBI:456215"/>
        <dbReference type="EC" id="6.3.4.19"/>
    </reaction>
</comment>
<dbReference type="InterPro" id="IPR012795">
    <property type="entry name" value="tRNA_Ile_lys_synt_N"/>
</dbReference>
<dbReference type="PANTHER" id="PTHR43033">
    <property type="entry name" value="TRNA(ILE)-LYSIDINE SYNTHASE-RELATED"/>
    <property type="match status" value="1"/>
</dbReference>
<keyword evidence="12" id="KW-1185">Reference proteome</keyword>
<comment type="subcellular location">
    <subcellularLocation>
        <location evidence="1 8">Cytoplasm</location>
    </subcellularLocation>
</comment>
<evidence type="ECO:0000313" key="11">
    <source>
        <dbReference type="EMBL" id="AWV89489.1"/>
    </source>
</evidence>
<dbReference type="InterPro" id="IPR012796">
    <property type="entry name" value="Lysidine-tRNA-synth_C"/>
</dbReference>
<dbReference type="SUPFAM" id="SSF56037">
    <property type="entry name" value="PheT/TilS domain"/>
    <property type="match status" value="1"/>
</dbReference>
<dbReference type="CDD" id="cd01992">
    <property type="entry name" value="TilS_N"/>
    <property type="match status" value="1"/>
</dbReference>
<feature type="compositionally biased region" description="Basic and acidic residues" evidence="9">
    <location>
        <begin position="1"/>
        <end position="11"/>
    </location>
</feature>
<dbReference type="NCBIfam" id="TIGR02433">
    <property type="entry name" value="lysidine_TilS_C"/>
    <property type="match status" value="1"/>
</dbReference>
<dbReference type="NCBIfam" id="TIGR02432">
    <property type="entry name" value="lysidine_TilS_N"/>
    <property type="match status" value="1"/>
</dbReference>
<proteinExistence type="inferred from homology"/>
<reference evidence="11 12" key="1">
    <citation type="submission" date="2018-06" db="EMBL/GenBank/DDBJ databases">
        <title>Lujinxingia sediminis gen. nov. sp. nov., a new facultative anaerobic member of the class Deltaproteobacteria, and proposal of Lujinxingaceae fam. nov.</title>
        <authorList>
            <person name="Guo L.-Y."/>
            <person name="Li C.-M."/>
            <person name="Wang S."/>
            <person name="Du Z.-J."/>
        </authorList>
    </citation>
    <scope>NUCLEOTIDE SEQUENCE [LARGE SCALE GENOMIC DNA]</scope>
    <source>
        <strain evidence="11 12">FA350</strain>
    </source>
</reference>
<dbReference type="GO" id="GO:0005737">
    <property type="term" value="C:cytoplasm"/>
    <property type="evidence" value="ECO:0007669"/>
    <property type="project" value="UniProtKB-SubCell"/>
</dbReference>
<dbReference type="HAMAP" id="MF_01161">
    <property type="entry name" value="tRNA_Ile_lys_synt"/>
    <property type="match status" value="1"/>
</dbReference>
<dbReference type="Pfam" id="PF01171">
    <property type="entry name" value="ATP_bind_3"/>
    <property type="match status" value="1"/>
</dbReference>
<organism evidence="11 12">
    <name type="scientific">Bradymonas sediminis</name>
    <dbReference type="NCBI Taxonomy" id="1548548"/>
    <lineage>
        <taxon>Bacteria</taxon>
        <taxon>Deltaproteobacteria</taxon>
        <taxon>Bradymonadales</taxon>
        <taxon>Bradymonadaceae</taxon>
        <taxon>Bradymonas</taxon>
    </lineage>
</organism>
<evidence type="ECO:0000256" key="1">
    <source>
        <dbReference type="ARBA" id="ARBA00004496"/>
    </source>
</evidence>
<dbReference type="PANTHER" id="PTHR43033:SF1">
    <property type="entry name" value="TRNA(ILE)-LYSIDINE SYNTHASE-RELATED"/>
    <property type="match status" value="1"/>
</dbReference>
<evidence type="ECO:0000259" key="10">
    <source>
        <dbReference type="SMART" id="SM00977"/>
    </source>
</evidence>
<keyword evidence="6 8" id="KW-0067">ATP-binding</keyword>
<comment type="function">
    <text evidence="8">Ligates lysine onto the cytidine present at position 34 of the AUA codon-specific tRNA(Ile) that contains the anticodon CAU, in an ATP-dependent manner. Cytidine is converted to lysidine, thus changing the amino acid specificity of the tRNA from methionine to isoleucine.</text>
</comment>
<sequence>MADELRSDPRRAAYRRRRQAGLHQYDPAPRRHPDLPVGPDRCDRELPAPASRVKGRESRGKRIDVSELSLELRPELAAAGILVAWSGGLDSTVLLYLLREWAAEHGAQLHALHIDHRLRASSGEDVAFCRRVAANLGVSFSVETLAVSAAGSTQQNARVQRYATLARAANRLGLGVVATAHHADDALETALLNLRRGTSSAGLSSAARVASAPIPAWPCDIRLERPMRGIFRREIRAFALANKIAWHEDPSNATSNYQRNQLRHETLPDLTGDGRYSRGILRSLENLAAENQALDDIAKSTLQAATLTPPDAESVALRAEPFHTLPPAIVTRALQLAARLLPTEVGLTRGHRDQLAEAVATGATLRLDVRGAVIHITPRAILLEVARGRGAPHLHQREAAAIPLKFPIAGEKYPLEIPWFGSTFAWQNNGSADDFAVNPALVYVFGVPSAAPGTPLMIRGARPGDRIRISGLDGHKSVTALLAEANIPDFLRWRWPCLVAADGSNLVAWVCGIRHAEQRVGAAADARPAHLQWKPRDGSIFSMLLSKTSQQCDRQ</sequence>
<dbReference type="InterPro" id="IPR011063">
    <property type="entry name" value="TilS/TtcA_N"/>
</dbReference>
<dbReference type="SUPFAM" id="SSF52402">
    <property type="entry name" value="Adenine nucleotide alpha hydrolases-like"/>
    <property type="match status" value="1"/>
</dbReference>
<feature type="compositionally biased region" description="Basic and acidic residues" evidence="9">
    <location>
        <begin position="28"/>
        <end position="46"/>
    </location>
</feature>
<gene>
    <name evidence="8 11" type="primary">tilS</name>
    <name evidence="11" type="ORF">DN745_09110</name>
</gene>